<feature type="compositionally biased region" description="Basic and acidic residues" evidence="9">
    <location>
        <begin position="467"/>
        <end position="480"/>
    </location>
</feature>
<dbReference type="InterPro" id="IPR050749">
    <property type="entry name" value="Glycosyl_Hydrolase_47"/>
</dbReference>
<dbReference type="EC" id="3.2.1.-" evidence="7"/>
<feature type="region of interest" description="Disordered" evidence="9">
    <location>
        <begin position="889"/>
        <end position="934"/>
    </location>
</feature>
<feature type="compositionally biased region" description="Basic and acidic residues" evidence="9">
    <location>
        <begin position="557"/>
        <end position="570"/>
    </location>
</feature>
<evidence type="ECO:0000256" key="2">
    <source>
        <dbReference type="ARBA" id="ARBA00004922"/>
    </source>
</evidence>
<accession>A0A6A6D999</accession>
<dbReference type="UniPathway" id="UPA00378"/>
<evidence type="ECO:0000313" key="11">
    <source>
        <dbReference type="Proteomes" id="UP000800200"/>
    </source>
</evidence>
<gene>
    <name evidence="10" type="ORF">K469DRAFT_703401</name>
</gene>
<dbReference type="GO" id="GO:0036503">
    <property type="term" value="P:ERAD pathway"/>
    <property type="evidence" value="ECO:0007669"/>
    <property type="project" value="UniProtKB-ARBA"/>
</dbReference>
<dbReference type="InterPro" id="IPR036026">
    <property type="entry name" value="Seven-hairpin_glycosidases"/>
</dbReference>
<dbReference type="InterPro" id="IPR001382">
    <property type="entry name" value="Glyco_hydro_47"/>
</dbReference>
<feature type="compositionally biased region" description="Basic and acidic residues" evidence="9">
    <location>
        <begin position="527"/>
        <end position="540"/>
    </location>
</feature>
<feature type="binding site" evidence="6">
    <location>
        <position position="1059"/>
    </location>
    <ligand>
        <name>Ca(2+)</name>
        <dbReference type="ChEBI" id="CHEBI:29108"/>
    </ligand>
</feature>
<organism evidence="10 11">
    <name type="scientific">Zopfia rhizophila CBS 207.26</name>
    <dbReference type="NCBI Taxonomy" id="1314779"/>
    <lineage>
        <taxon>Eukaryota</taxon>
        <taxon>Fungi</taxon>
        <taxon>Dikarya</taxon>
        <taxon>Ascomycota</taxon>
        <taxon>Pezizomycotina</taxon>
        <taxon>Dothideomycetes</taxon>
        <taxon>Dothideomycetes incertae sedis</taxon>
        <taxon>Zopfiaceae</taxon>
        <taxon>Zopfia</taxon>
    </lineage>
</organism>
<dbReference type="GO" id="GO:0016020">
    <property type="term" value="C:membrane"/>
    <property type="evidence" value="ECO:0007669"/>
    <property type="project" value="InterPro"/>
</dbReference>
<feature type="compositionally biased region" description="Basic and acidic residues" evidence="9">
    <location>
        <begin position="31"/>
        <end position="46"/>
    </location>
</feature>
<feature type="compositionally biased region" description="Basic and acidic residues" evidence="9">
    <location>
        <begin position="587"/>
        <end position="597"/>
    </location>
</feature>
<evidence type="ECO:0000256" key="3">
    <source>
        <dbReference type="ARBA" id="ARBA00007658"/>
    </source>
</evidence>
<proteinExistence type="inferred from homology"/>
<protein>
    <recommendedName>
        <fullName evidence="7">alpha-1,2-Mannosidase</fullName>
        <ecNumber evidence="7">3.2.1.-</ecNumber>
    </recommendedName>
</protein>
<dbReference type="GO" id="GO:0005509">
    <property type="term" value="F:calcium ion binding"/>
    <property type="evidence" value="ECO:0007669"/>
    <property type="project" value="InterPro"/>
</dbReference>
<keyword evidence="7" id="KW-0326">Glycosidase</keyword>
<feature type="compositionally biased region" description="Basic and acidic residues" evidence="9">
    <location>
        <begin position="497"/>
        <end position="510"/>
    </location>
</feature>
<dbReference type="InterPro" id="IPR012341">
    <property type="entry name" value="6hp_glycosidase-like_sf"/>
</dbReference>
<evidence type="ECO:0000256" key="8">
    <source>
        <dbReference type="SAM" id="Coils"/>
    </source>
</evidence>
<dbReference type="GO" id="GO:0005783">
    <property type="term" value="C:endoplasmic reticulum"/>
    <property type="evidence" value="ECO:0007669"/>
    <property type="project" value="TreeGrafter"/>
</dbReference>
<keyword evidence="6" id="KW-0106">Calcium</keyword>
<dbReference type="GO" id="GO:0004571">
    <property type="term" value="F:mannosyl-oligosaccharide 1,2-alpha-mannosidase activity"/>
    <property type="evidence" value="ECO:0007669"/>
    <property type="project" value="InterPro"/>
</dbReference>
<dbReference type="PANTHER" id="PTHR11742">
    <property type="entry name" value="MANNOSYL-OLIGOSACCHARIDE ALPHA-1,2-MANNOSIDASE-RELATED"/>
    <property type="match status" value="1"/>
</dbReference>
<keyword evidence="6" id="KW-0479">Metal-binding</keyword>
<dbReference type="EMBL" id="ML994749">
    <property type="protein sequence ID" value="KAF2175068.1"/>
    <property type="molecule type" value="Genomic_DNA"/>
</dbReference>
<evidence type="ECO:0000256" key="4">
    <source>
        <dbReference type="ARBA" id="ARBA00022801"/>
    </source>
</evidence>
<dbReference type="AlphaFoldDB" id="A0A6A6D999"/>
<dbReference type="PANTHER" id="PTHR11742:SF103">
    <property type="entry name" value="ENDOPLASMIC RETICULUM MANNOSIDASE MNL2-RELATED"/>
    <property type="match status" value="1"/>
</dbReference>
<feature type="compositionally biased region" description="Basic and acidic residues" evidence="9">
    <location>
        <begin position="609"/>
        <end position="632"/>
    </location>
</feature>
<name>A0A6A6D999_9PEZI</name>
<keyword evidence="11" id="KW-1185">Reference proteome</keyword>
<dbReference type="GO" id="GO:0005975">
    <property type="term" value="P:carbohydrate metabolic process"/>
    <property type="evidence" value="ECO:0007669"/>
    <property type="project" value="InterPro"/>
</dbReference>
<keyword evidence="8" id="KW-0175">Coiled coil</keyword>
<feature type="coiled-coil region" evidence="8">
    <location>
        <begin position="828"/>
        <end position="855"/>
    </location>
</feature>
<comment type="similarity">
    <text evidence="3 7">Belongs to the glycosyl hydrolase 47 family.</text>
</comment>
<feature type="region of interest" description="Disordered" evidence="9">
    <location>
        <begin position="90"/>
        <end position="118"/>
    </location>
</feature>
<feature type="region of interest" description="Disordered" evidence="9">
    <location>
        <begin position="425"/>
        <end position="651"/>
    </location>
</feature>
<dbReference type="Pfam" id="PF01532">
    <property type="entry name" value="Glyco_hydro_47"/>
    <property type="match status" value="2"/>
</dbReference>
<dbReference type="SUPFAM" id="SSF48225">
    <property type="entry name" value="Seven-hairpin glycosidases"/>
    <property type="match status" value="1"/>
</dbReference>
<comment type="pathway">
    <text evidence="2">Protein modification; protein glycosylation.</text>
</comment>
<evidence type="ECO:0000256" key="6">
    <source>
        <dbReference type="PIRSR" id="PIRSR601382-2"/>
    </source>
</evidence>
<evidence type="ECO:0000256" key="9">
    <source>
        <dbReference type="SAM" id="MobiDB-lite"/>
    </source>
</evidence>
<comment type="cofactor">
    <cofactor evidence="1 6">
        <name>Ca(2+)</name>
        <dbReference type="ChEBI" id="CHEBI:29108"/>
    </cofactor>
</comment>
<evidence type="ECO:0000256" key="7">
    <source>
        <dbReference type="RuleBase" id="RU361193"/>
    </source>
</evidence>
<reference evidence="10" key="1">
    <citation type="journal article" date="2020" name="Stud. Mycol.">
        <title>101 Dothideomycetes genomes: a test case for predicting lifestyles and emergence of pathogens.</title>
        <authorList>
            <person name="Haridas S."/>
            <person name="Albert R."/>
            <person name="Binder M."/>
            <person name="Bloem J."/>
            <person name="Labutti K."/>
            <person name="Salamov A."/>
            <person name="Andreopoulos B."/>
            <person name="Baker S."/>
            <person name="Barry K."/>
            <person name="Bills G."/>
            <person name="Bluhm B."/>
            <person name="Cannon C."/>
            <person name="Castanera R."/>
            <person name="Culley D."/>
            <person name="Daum C."/>
            <person name="Ezra D."/>
            <person name="Gonzalez J."/>
            <person name="Henrissat B."/>
            <person name="Kuo A."/>
            <person name="Liang C."/>
            <person name="Lipzen A."/>
            <person name="Lutzoni F."/>
            <person name="Magnuson J."/>
            <person name="Mondo S."/>
            <person name="Nolan M."/>
            <person name="Ohm R."/>
            <person name="Pangilinan J."/>
            <person name="Park H.-J."/>
            <person name="Ramirez L."/>
            <person name="Alfaro M."/>
            <person name="Sun H."/>
            <person name="Tritt A."/>
            <person name="Yoshinaga Y."/>
            <person name="Zwiers L.-H."/>
            <person name="Turgeon B."/>
            <person name="Goodwin S."/>
            <person name="Spatafora J."/>
            <person name="Crous P."/>
            <person name="Grigoriev I."/>
        </authorList>
    </citation>
    <scope>NUCLEOTIDE SEQUENCE</scope>
    <source>
        <strain evidence="10">CBS 207.26</strain>
    </source>
</reference>
<evidence type="ECO:0000313" key="10">
    <source>
        <dbReference type="EMBL" id="KAF2175068.1"/>
    </source>
</evidence>
<evidence type="ECO:0000256" key="5">
    <source>
        <dbReference type="ARBA" id="ARBA00023157"/>
    </source>
</evidence>
<keyword evidence="5" id="KW-1015">Disulfide bond</keyword>
<dbReference type="Gene3D" id="1.50.10.10">
    <property type="match status" value="3"/>
</dbReference>
<feature type="compositionally biased region" description="Acidic residues" evidence="9">
    <location>
        <begin position="900"/>
        <end position="911"/>
    </location>
</feature>
<dbReference type="PRINTS" id="PR00747">
    <property type="entry name" value="GLYHDRLASE47"/>
</dbReference>
<dbReference type="Proteomes" id="UP000800200">
    <property type="component" value="Unassembled WGS sequence"/>
</dbReference>
<dbReference type="OrthoDB" id="8118055at2759"/>
<keyword evidence="4 7" id="KW-0378">Hydrolase</keyword>
<feature type="region of interest" description="Disordered" evidence="9">
    <location>
        <begin position="29"/>
        <end position="56"/>
    </location>
</feature>
<sequence length="1071" mass="119998">MLRYRRYRVFLAFAVITVFALYKFGTSSTSWRDDTSKTEGPNHGKQDAVPPLTWMPPPQVAKETKKFEVEIPAAKTTRVLVTPPAIASVSRPVDKPAATPTISKSKPKKPAAAKPTPIGFGGYENDPLLPGPNDELIEQGEGRLEVPALPSSVEPIHWKKQIEHFPIPSKSTIQLPTGSPKPIPKIQFAFKKESPAAKLDREAKLNKIKDVFKRSWYGYRENAWLQDELSPVSGKFRNPFASWGATLVDALDTLWIMGFKEEFEEAVEAVNEIDFTTSPRNDIPLFETTIRYLGGLVAAYDISGMKHKNLLEKAVELAEVLISAFDTPNRMPQTYYYWKPIFSSQPHRASNRVVLAEIGSLSVEFTRLAQLTGEPKYYDAVARITDALEEFQNNTRLPGMWPTYLDASGCKRIDYSTQLETPLQAPLESLKDDPVENADPGASTENEEGPKMVPLKLPDPLTFVAGKKNDPETATEEKKPKMTPLQLPDPLTFVAGKKNDPETAMEEKKPKMTPLQLPDPLTFVAGKKNDPKTATEEKKPKMTPLQLPDPLTFVAGKKNDPKTATEEKKPKMTPLQKPKPIKFIAGEPRKGKIKNWDSDTAVGGLGKKQKSESPRKVRRQLEDTEAAEEKPATPEIMAKSTPSATSSFPVRPECEEQGFVSSSQYGSEEYTLGGMSDSTYEYLPKEYLLLGGLVEKYRDMYEKCMEVVKENLIFRPMLPNEDDFLFSGKFIVPAIQPKSGRGQLEPENAHLTCFAGGMFAMGAKIFDRKEDLEIAKKLTEGCVWSYNATSTGIMPEAFLVVPCESTKQCAWNETKYWEVLDPGAEARLVSYKQQMEAYNEQMASASAEYEAALVAMTAAPSGTATEHFEVVATPTASPVDLQKRQLDVEPAGLPSQNATEENEQEEEEEEEVPTKVRMEPSAEPSPTLPAFPVIYSPKPPLNHEEYVKNRIREERLPGGISMINAKSYILRPEAIESVWYMYRITGDSHWREVGWDMFNAVNDHTSTVYGNSAIDDVTKTSPELSDEMESFWLAETMKYFYLLFAEEDVISLDDYVLNTEAHPFRRPKRRA</sequence>
<evidence type="ECO:0000256" key="1">
    <source>
        <dbReference type="ARBA" id="ARBA00001913"/>
    </source>
</evidence>